<accession>A0A1I3AHA9</accession>
<dbReference type="RefSeq" id="WP_093368748.1">
    <property type="nucleotide sequence ID" value="NZ_FOQA01000001.1"/>
</dbReference>
<evidence type="ECO:0000313" key="2">
    <source>
        <dbReference type="EMBL" id="SFH49444.1"/>
    </source>
</evidence>
<protein>
    <submittedName>
        <fullName evidence="2">Ribosomal protein L7Ae</fullName>
    </submittedName>
</protein>
<dbReference type="Gene3D" id="3.30.1330.30">
    <property type="match status" value="1"/>
</dbReference>
<keyword evidence="3" id="KW-1185">Reference proteome</keyword>
<organism evidence="2 3">
    <name type="scientific">Tindallia magadiensis</name>
    <dbReference type="NCBI Taxonomy" id="69895"/>
    <lineage>
        <taxon>Bacteria</taxon>
        <taxon>Bacillati</taxon>
        <taxon>Bacillota</taxon>
        <taxon>Clostridia</taxon>
        <taxon>Peptostreptococcales</taxon>
        <taxon>Tindalliaceae</taxon>
        <taxon>Tindallia</taxon>
    </lineage>
</organism>
<reference evidence="3" key="1">
    <citation type="submission" date="2016-10" db="EMBL/GenBank/DDBJ databases">
        <authorList>
            <person name="Varghese N."/>
            <person name="Submissions S."/>
        </authorList>
    </citation>
    <scope>NUCLEOTIDE SEQUENCE [LARGE SCALE GENOMIC DNA]</scope>
    <source>
        <strain evidence="3">Z-7934</strain>
    </source>
</reference>
<dbReference type="InterPro" id="IPR004038">
    <property type="entry name" value="Ribosomal_eL8/eL30/eS12/Gad45"/>
</dbReference>
<name>A0A1I3AHA9_9FIRM</name>
<evidence type="ECO:0000313" key="3">
    <source>
        <dbReference type="Proteomes" id="UP000199287"/>
    </source>
</evidence>
<dbReference type="STRING" id="69895.SAMN05192551_101215"/>
<dbReference type="AlphaFoldDB" id="A0A1I3AHA9"/>
<dbReference type="Pfam" id="PF01248">
    <property type="entry name" value="Ribosomal_L7Ae"/>
    <property type="match status" value="1"/>
</dbReference>
<proteinExistence type="predicted"/>
<feature type="domain" description="Ribosomal protein eL8/eL30/eS12/Gadd45" evidence="1">
    <location>
        <begin position="9"/>
        <end position="92"/>
    </location>
</feature>
<keyword evidence="2" id="KW-0687">Ribonucleoprotein</keyword>
<dbReference type="SUPFAM" id="SSF55315">
    <property type="entry name" value="L30e-like"/>
    <property type="match status" value="1"/>
</dbReference>
<dbReference type="GO" id="GO:0005840">
    <property type="term" value="C:ribosome"/>
    <property type="evidence" value="ECO:0007669"/>
    <property type="project" value="UniProtKB-KW"/>
</dbReference>
<dbReference type="InterPro" id="IPR029064">
    <property type="entry name" value="Ribosomal_eL30-like_sf"/>
</dbReference>
<evidence type="ECO:0000259" key="1">
    <source>
        <dbReference type="Pfam" id="PF01248"/>
    </source>
</evidence>
<keyword evidence="2" id="KW-0689">Ribosomal protein</keyword>
<dbReference type="Proteomes" id="UP000199287">
    <property type="component" value="Unassembled WGS sequence"/>
</dbReference>
<dbReference type="OrthoDB" id="9794863at2"/>
<dbReference type="EMBL" id="FOQA01000001">
    <property type="protein sequence ID" value="SFH49444.1"/>
    <property type="molecule type" value="Genomic_DNA"/>
</dbReference>
<gene>
    <name evidence="2" type="ORF">SAMN05192551_101215</name>
</gene>
<sequence>MNEHKIITMLGFASKSRNIVSGETGCRIALEKRKAKLLIIAEDATTSTKDFFGKISVQQGTPLIYFGTKIELGRSIGKSPRSTIVICDSGMADSIIKILKCEPQSK</sequence>